<keyword evidence="3" id="KW-0479">Metal-binding</keyword>
<proteinExistence type="inferred from homology"/>
<dbReference type="PANTHER" id="PTHR42978:SF2">
    <property type="entry name" value="102 KBASES UNSTABLE REGION: FROM 1 TO 119443"/>
    <property type="match status" value="1"/>
</dbReference>
<keyword evidence="4 7" id="KW-0378">Hydrolase</keyword>
<organism evidence="7 8">
    <name type="scientific">Providencia rustigianii</name>
    <dbReference type="NCBI Taxonomy" id="158850"/>
    <lineage>
        <taxon>Bacteria</taxon>
        <taxon>Pseudomonadati</taxon>
        <taxon>Pseudomonadota</taxon>
        <taxon>Gammaproteobacteria</taxon>
        <taxon>Enterobacterales</taxon>
        <taxon>Morganellaceae</taxon>
        <taxon>Providencia</taxon>
    </lineage>
</organism>
<dbReference type="Pfam" id="PF00753">
    <property type="entry name" value="Lactamase_B"/>
    <property type="match status" value="1"/>
</dbReference>
<protein>
    <submittedName>
        <fullName evidence="7">4-pyridoxolactonase</fullName>
        <ecNumber evidence="7">3.1.1.27</ecNumber>
    </submittedName>
</protein>
<evidence type="ECO:0000259" key="6">
    <source>
        <dbReference type="SMART" id="SM00849"/>
    </source>
</evidence>
<dbReference type="SMART" id="SM00849">
    <property type="entry name" value="Lactamase_B"/>
    <property type="match status" value="1"/>
</dbReference>
<dbReference type="Proteomes" id="UP000255129">
    <property type="component" value="Unassembled WGS sequence"/>
</dbReference>
<dbReference type="GO" id="GO:0046872">
    <property type="term" value="F:metal ion binding"/>
    <property type="evidence" value="ECO:0007669"/>
    <property type="project" value="UniProtKB-KW"/>
</dbReference>
<evidence type="ECO:0000256" key="3">
    <source>
        <dbReference type="ARBA" id="ARBA00022723"/>
    </source>
</evidence>
<dbReference type="InterPro" id="IPR036866">
    <property type="entry name" value="RibonucZ/Hydroxyglut_hydro"/>
</dbReference>
<dbReference type="EMBL" id="UGUA01000002">
    <property type="protein sequence ID" value="SUC36895.1"/>
    <property type="molecule type" value="Genomic_DNA"/>
</dbReference>
<name>A0A379G7H0_9GAMM</name>
<dbReference type="InterPro" id="IPR051013">
    <property type="entry name" value="MBL_superfamily_lactonases"/>
</dbReference>
<dbReference type="RefSeq" id="WP_115164714.1">
    <property type="nucleotide sequence ID" value="NZ_UGUA01000002.1"/>
</dbReference>
<feature type="domain" description="Metallo-beta-lactamase" evidence="6">
    <location>
        <begin position="31"/>
        <end position="262"/>
    </location>
</feature>
<comment type="similarity">
    <text evidence="2">Belongs to the metallo-beta-lactamase superfamily.</text>
</comment>
<evidence type="ECO:0000256" key="5">
    <source>
        <dbReference type="ARBA" id="ARBA00022833"/>
    </source>
</evidence>
<dbReference type="InterPro" id="IPR001279">
    <property type="entry name" value="Metallo-B-lactamas"/>
</dbReference>
<dbReference type="PANTHER" id="PTHR42978">
    <property type="entry name" value="QUORUM-QUENCHING LACTONASE YTNP-RELATED-RELATED"/>
    <property type="match status" value="1"/>
</dbReference>
<sequence>MMNIRVFEVGYCTHPGCVALKGASMKACKFPARAWLIEGNDQRWLFDTGYADHFYDHTRHGIIRFYRAVTPVYFDAKDALVSQLNADGITPSDITGVIISHFHGDHIAGLRDFPNVPFICSGEGWEKTRNLTGFSALRKAFVRGLIPEDFEVRAQFYEGFKKIDLPAELAELGYGFAINAEKTLIAVPLPGHAAGHTGLCVATDNGWILLAGDAAWSPTNYREMRGPMAIANLIMDDSQAYYETLNKLHHIDKRHIPIQLCHEGDL</sequence>
<keyword evidence="5" id="KW-0862">Zinc</keyword>
<evidence type="ECO:0000313" key="8">
    <source>
        <dbReference type="Proteomes" id="UP000255129"/>
    </source>
</evidence>
<dbReference type="CDD" id="cd07730">
    <property type="entry name" value="metallo-hydrolase-like_MBL-fold"/>
    <property type="match status" value="1"/>
</dbReference>
<evidence type="ECO:0000256" key="1">
    <source>
        <dbReference type="ARBA" id="ARBA00001947"/>
    </source>
</evidence>
<evidence type="ECO:0000256" key="2">
    <source>
        <dbReference type="ARBA" id="ARBA00007749"/>
    </source>
</evidence>
<dbReference type="GO" id="GO:0047585">
    <property type="term" value="F:4-pyridoxolactonase activity"/>
    <property type="evidence" value="ECO:0007669"/>
    <property type="project" value="UniProtKB-EC"/>
</dbReference>
<dbReference type="AlphaFoldDB" id="A0A379G7H0"/>
<evidence type="ECO:0000313" key="7">
    <source>
        <dbReference type="EMBL" id="SUC36895.1"/>
    </source>
</evidence>
<dbReference type="Gene3D" id="3.60.15.10">
    <property type="entry name" value="Ribonuclease Z/Hydroxyacylglutathione hydrolase-like"/>
    <property type="match status" value="1"/>
</dbReference>
<accession>A0A379G7H0</accession>
<dbReference type="OrthoDB" id="5443440at2"/>
<reference evidence="7 8" key="1">
    <citation type="submission" date="2018-06" db="EMBL/GenBank/DDBJ databases">
        <authorList>
            <consortium name="Pathogen Informatics"/>
            <person name="Doyle S."/>
        </authorList>
    </citation>
    <scope>NUCLEOTIDE SEQUENCE [LARGE SCALE GENOMIC DNA]</scope>
    <source>
        <strain evidence="7 8">NCTC12026</strain>
    </source>
</reference>
<dbReference type="EC" id="3.1.1.27" evidence="7"/>
<gene>
    <name evidence="7" type="ORF">NCTC12026_03338</name>
</gene>
<evidence type="ECO:0000256" key="4">
    <source>
        <dbReference type="ARBA" id="ARBA00022801"/>
    </source>
</evidence>
<comment type="cofactor">
    <cofactor evidence="1">
        <name>Zn(2+)</name>
        <dbReference type="ChEBI" id="CHEBI:29105"/>
    </cofactor>
</comment>
<dbReference type="SUPFAM" id="SSF56281">
    <property type="entry name" value="Metallo-hydrolase/oxidoreductase"/>
    <property type="match status" value="1"/>
</dbReference>